<evidence type="ECO:0000313" key="3">
    <source>
        <dbReference type="Proteomes" id="UP000286268"/>
    </source>
</evidence>
<feature type="transmembrane region" description="Helical" evidence="1">
    <location>
        <begin position="63"/>
        <end position="88"/>
    </location>
</feature>
<feature type="transmembrane region" description="Helical" evidence="1">
    <location>
        <begin position="6"/>
        <end position="23"/>
    </location>
</feature>
<feature type="transmembrane region" description="Helical" evidence="1">
    <location>
        <begin position="35"/>
        <end position="57"/>
    </location>
</feature>
<organism evidence="2 3">
    <name type="scientific">Clostridium manihotivorum</name>
    <dbReference type="NCBI Taxonomy" id="2320868"/>
    <lineage>
        <taxon>Bacteria</taxon>
        <taxon>Bacillati</taxon>
        <taxon>Bacillota</taxon>
        <taxon>Clostridia</taxon>
        <taxon>Eubacteriales</taxon>
        <taxon>Clostridiaceae</taxon>
        <taxon>Clostridium</taxon>
    </lineage>
</organism>
<proteinExistence type="predicted"/>
<keyword evidence="1" id="KW-1133">Transmembrane helix</keyword>
<reference evidence="2 3" key="1">
    <citation type="submission" date="2018-01" db="EMBL/GenBank/DDBJ databases">
        <title>Genome Sequencing and Assembly of Anaerobacter polyendosporus strain CT4.</title>
        <authorList>
            <person name="Tachaapaikoon C."/>
            <person name="Sutheeworapong S."/>
            <person name="Jenjaroenpun P."/>
            <person name="Wongsurawat T."/>
            <person name="Nookeaw I."/>
            <person name="Cheawchanlertfa P."/>
            <person name="Kosugi A."/>
            <person name="Cheevadhanarak S."/>
            <person name="Ratanakhanokchai K."/>
        </authorList>
    </citation>
    <scope>NUCLEOTIDE SEQUENCE [LARGE SCALE GENOMIC DNA]</scope>
    <source>
        <strain evidence="2 3">CT4</strain>
    </source>
</reference>
<evidence type="ECO:0000256" key="1">
    <source>
        <dbReference type="SAM" id="Phobius"/>
    </source>
</evidence>
<evidence type="ECO:0008006" key="4">
    <source>
        <dbReference type="Google" id="ProtNLM"/>
    </source>
</evidence>
<evidence type="ECO:0000313" key="2">
    <source>
        <dbReference type="EMBL" id="QAA34615.1"/>
    </source>
</evidence>
<accession>A0A3R5QXL4</accession>
<keyword evidence="3" id="KW-1185">Reference proteome</keyword>
<keyword evidence="1" id="KW-0812">Transmembrane</keyword>
<feature type="transmembrane region" description="Helical" evidence="1">
    <location>
        <begin position="168"/>
        <end position="184"/>
    </location>
</feature>
<feature type="transmembrane region" description="Helical" evidence="1">
    <location>
        <begin position="100"/>
        <end position="117"/>
    </location>
</feature>
<dbReference type="EMBL" id="CP025746">
    <property type="protein sequence ID" value="QAA34615.1"/>
    <property type="molecule type" value="Genomic_DNA"/>
</dbReference>
<dbReference type="KEGG" id="cmah:C1I91_24930"/>
<feature type="transmembrane region" description="Helical" evidence="1">
    <location>
        <begin position="137"/>
        <end position="156"/>
    </location>
</feature>
<dbReference type="Proteomes" id="UP000286268">
    <property type="component" value="Chromosome"/>
</dbReference>
<name>A0A3R5QXL4_9CLOT</name>
<sequence>MVGVYLYFVILLLIIFLCVFMLDKLLKVAPIKIKLISLLVLSLMIVRYVALILFSIIQDQKYIYYIKYVAFLQYIYIPAILFTAYYIFRRSEKLKFSISYAILLIYAIIYFLIIIIYEPTLSISLSFGYVISFSQELIPALIFILSPMIILVLSIVYMDRRFVNKQGLRLLIITSIIIILESMLKLSGVYIYPYSIISELLTVLVFNYSLGLFKRQ</sequence>
<protein>
    <recommendedName>
        <fullName evidence="4">Histidine kinase N-terminal 7TM region domain-containing protein</fullName>
    </recommendedName>
</protein>
<gene>
    <name evidence="2" type="ORF">C1I91_24930</name>
</gene>
<feature type="transmembrane region" description="Helical" evidence="1">
    <location>
        <begin position="190"/>
        <end position="213"/>
    </location>
</feature>
<dbReference type="AlphaFoldDB" id="A0A3R5QXL4"/>
<keyword evidence="1" id="KW-0472">Membrane</keyword>